<comment type="subunit">
    <text evidence="4">Component of the 30S ribosomal translation pre-initiation complex which assembles on the 30S ribosome in the order IF-2 and IF-3, IF-1 and N-formylmethionyl-tRNA(fMet); mRNA recruitment can occur at any time during PIC assembly.</text>
</comment>
<dbReference type="GO" id="GO:0003743">
    <property type="term" value="F:translation initiation factor activity"/>
    <property type="evidence" value="ECO:0007669"/>
    <property type="project" value="UniProtKB-UniRule"/>
</dbReference>
<keyword evidence="8" id="KW-1185">Reference proteome</keyword>
<sequence>MKPCSLGPIHAFSRRPVADGRGIWRNPLAREDLIEVEGVITDVHPGGLFTVKLDQGPAIQARVGGKMRQHFIRIVLGDRVKVGVSPYDPTHGIITYRTK</sequence>
<dbReference type="InterPro" id="IPR004368">
    <property type="entry name" value="TIF_IF1"/>
</dbReference>
<comment type="similarity">
    <text evidence="1 4">Belongs to the IF-1 family.</text>
</comment>
<evidence type="ECO:0000256" key="2">
    <source>
        <dbReference type="ARBA" id="ARBA00022540"/>
    </source>
</evidence>
<organism evidence="7 8">
    <name type="scientific">Vulgatibacter incomptus</name>
    <dbReference type="NCBI Taxonomy" id="1391653"/>
    <lineage>
        <taxon>Bacteria</taxon>
        <taxon>Pseudomonadati</taxon>
        <taxon>Myxococcota</taxon>
        <taxon>Myxococcia</taxon>
        <taxon>Myxococcales</taxon>
        <taxon>Cystobacterineae</taxon>
        <taxon>Vulgatibacteraceae</taxon>
        <taxon>Vulgatibacter</taxon>
    </lineage>
</organism>
<dbReference type="InterPro" id="IPR012340">
    <property type="entry name" value="NA-bd_OB-fold"/>
</dbReference>
<dbReference type="EMBL" id="CP012332">
    <property type="protein sequence ID" value="AKU92270.1"/>
    <property type="molecule type" value="Genomic_DNA"/>
</dbReference>
<dbReference type="KEGG" id="vin:AKJ08_2657"/>
<protein>
    <recommendedName>
        <fullName evidence="4 5">Translation initiation factor IF-1</fullName>
    </recommendedName>
</protein>
<dbReference type="Gene3D" id="2.40.50.140">
    <property type="entry name" value="Nucleic acid-binding proteins"/>
    <property type="match status" value="1"/>
</dbReference>
<dbReference type="PANTHER" id="PTHR33370">
    <property type="entry name" value="TRANSLATION INITIATION FACTOR IF-1, CHLOROPLASTIC"/>
    <property type="match status" value="1"/>
</dbReference>
<proteinExistence type="inferred from homology"/>
<keyword evidence="4" id="KW-0963">Cytoplasm</keyword>
<keyword evidence="2 4" id="KW-0396">Initiation factor</keyword>
<comment type="function">
    <text evidence="4">One of the essential components for the initiation of protein synthesis. Stabilizes the binding of IF-2 and IF-3 on the 30S subunit to which N-formylmethionyl-tRNA(fMet) subsequently binds. Helps modulate mRNA selection, yielding the 30S pre-initiation complex (PIC). Upon addition of the 50S ribosomal subunit IF-1, IF-2 and IF-3 are released leaving the mature 70S translation initiation complex.</text>
</comment>
<evidence type="ECO:0000313" key="7">
    <source>
        <dbReference type="EMBL" id="AKU92270.1"/>
    </source>
</evidence>
<dbReference type="GO" id="GO:0043022">
    <property type="term" value="F:ribosome binding"/>
    <property type="evidence" value="ECO:0007669"/>
    <property type="project" value="UniProtKB-UniRule"/>
</dbReference>
<dbReference type="PROSITE" id="PS50832">
    <property type="entry name" value="S1_IF1_TYPE"/>
    <property type="match status" value="1"/>
</dbReference>
<gene>
    <name evidence="4" type="primary">infA</name>
    <name evidence="7" type="ORF">AKJ08_2657</name>
</gene>
<evidence type="ECO:0000256" key="1">
    <source>
        <dbReference type="ARBA" id="ARBA00010939"/>
    </source>
</evidence>
<evidence type="ECO:0000256" key="3">
    <source>
        <dbReference type="ARBA" id="ARBA00022917"/>
    </source>
</evidence>
<evidence type="ECO:0000313" key="8">
    <source>
        <dbReference type="Proteomes" id="UP000055590"/>
    </source>
</evidence>
<feature type="domain" description="S1-like" evidence="6">
    <location>
        <begin position="24"/>
        <end position="99"/>
    </location>
</feature>
<dbReference type="PANTHER" id="PTHR33370:SF1">
    <property type="entry name" value="TRANSLATION INITIATION FACTOR IF-1, CHLOROPLASTIC"/>
    <property type="match status" value="1"/>
</dbReference>
<dbReference type="NCBIfam" id="TIGR00008">
    <property type="entry name" value="infA"/>
    <property type="match status" value="1"/>
</dbReference>
<evidence type="ECO:0000256" key="5">
    <source>
        <dbReference type="NCBIfam" id="TIGR00008"/>
    </source>
</evidence>
<dbReference type="GO" id="GO:0019843">
    <property type="term" value="F:rRNA binding"/>
    <property type="evidence" value="ECO:0007669"/>
    <property type="project" value="UniProtKB-UniRule"/>
</dbReference>
<dbReference type="HAMAP" id="MF_00075">
    <property type="entry name" value="IF_1"/>
    <property type="match status" value="1"/>
</dbReference>
<dbReference type="InterPro" id="IPR006196">
    <property type="entry name" value="RNA-binding_domain_S1_IF1"/>
</dbReference>
<comment type="subcellular location">
    <subcellularLocation>
        <location evidence="4">Cytoplasm</location>
    </subcellularLocation>
</comment>
<dbReference type="AlphaFoldDB" id="A0A0K1PFI1"/>
<evidence type="ECO:0000259" key="6">
    <source>
        <dbReference type="PROSITE" id="PS50832"/>
    </source>
</evidence>
<dbReference type="Pfam" id="PF01176">
    <property type="entry name" value="eIF-1a"/>
    <property type="match status" value="1"/>
</dbReference>
<accession>A0A0K1PFI1</accession>
<name>A0A0K1PFI1_9BACT</name>
<keyword evidence="4" id="KW-0694">RNA-binding</keyword>
<keyword evidence="4" id="KW-0699">rRNA-binding</keyword>
<dbReference type="GO" id="GO:0005829">
    <property type="term" value="C:cytosol"/>
    <property type="evidence" value="ECO:0007669"/>
    <property type="project" value="TreeGrafter"/>
</dbReference>
<dbReference type="Proteomes" id="UP000055590">
    <property type="component" value="Chromosome"/>
</dbReference>
<dbReference type="CDD" id="cd04451">
    <property type="entry name" value="S1_IF1"/>
    <property type="match status" value="1"/>
</dbReference>
<evidence type="ECO:0000256" key="4">
    <source>
        <dbReference type="HAMAP-Rule" id="MF_00075"/>
    </source>
</evidence>
<dbReference type="SUPFAM" id="SSF50249">
    <property type="entry name" value="Nucleic acid-binding proteins"/>
    <property type="match status" value="1"/>
</dbReference>
<reference evidence="7 8" key="1">
    <citation type="submission" date="2015-08" db="EMBL/GenBank/DDBJ databases">
        <authorList>
            <person name="Babu N.S."/>
            <person name="Beckwith C.J."/>
            <person name="Beseler K.G."/>
            <person name="Brison A."/>
            <person name="Carone J.V."/>
            <person name="Caskin T.P."/>
            <person name="Diamond M."/>
            <person name="Durham M.E."/>
            <person name="Foxe J.M."/>
            <person name="Go M."/>
            <person name="Henderson B.A."/>
            <person name="Jones I.B."/>
            <person name="McGettigan J.A."/>
            <person name="Micheletti S.J."/>
            <person name="Nasrallah M.E."/>
            <person name="Ortiz D."/>
            <person name="Piller C.R."/>
            <person name="Privatt S.R."/>
            <person name="Schneider S.L."/>
            <person name="Sharp S."/>
            <person name="Smith T.C."/>
            <person name="Stanton J.D."/>
            <person name="Ullery H.E."/>
            <person name="Wilson R.J."/>
            <person name="Serrano M.G."/>
            <person name="Buck G."/>
            <person name="Lee V."/>
            <person name="Wang Y."/>
            <person name="Carvalho R."/>
            <person name="Voegtly L."/>
            <person name="Shi R."/>
            <person name="Duckworth R."/>
            <person name="Johnson A."/>
            <person name="Loviza R."/>
            <person name="Walstead R."/>
            <person name="Shah Z."/>
            <person name="Kiflezghi M."/>
            <person name="Wade K."/>
            <person name="Ball S.L."/>
            <person name="Bradley K.W."/>
            <person name="Asai D.J."/>
            <person name="Bowman C.A."/>
            <person name="Russell D.A."/>
            <person name="Pope W.H."/>
            <person name="Jacobs-Sera D."/>
            <person name="Hendrix R.W."/>
            <person name="Hatfull G.F."/>
        </authorList>
    </citation>
    <scope>NUCLEOTIDE SEQUENCE [LARGE SCALE GENOMIC DNA]</scope>
    <source>
        <strain evidence="7 8">DSM 27710</strain>
    </source>
</reference>
<keyword evidence="3 4" id="KW-0648">Protein biosynthesis</keyword>
<dbReference type="STRING" id="1391653.AKJ08_2657"/>